<dbReference type="AlphaFoldDB" id="A0A0B8NWS8"/>
<evidence type="ECO:0000313" key="3">
    <source>
        <dbReference type="Proteomes" id="UP000031671"/>
    </source>
</evidence>
<dbReference type="Gene3D" id="3.30.590.20">
    <property type="match status" value="1"/>
</dbReference>
<evidence type="ECO:0000256" key="1">
    <source>
        <dbReference type="SAM" id="MobiDB-lite"/>
    </source>
</evidence>
<reference evidence="2 3" key="2">
    <citation type="submission" date="2015-01" db="EMBL/GenBank/DDBJ databases">
        <authorList>
            <consortium name="NBRP consortium"/>
            <person name="Sawabe T."/>
            <person name="Meirelles P."/>
            <person name="Feng G."/>
            <person name="Sayaka M."/>
            <person name="Hattori M."/>
            <person name="Ohkuma M."/>
        </authorList>
    </citation>
    <scope>NUCLEOTIDE SEQUENCE [LARGE SCALE GENOMIC DNA]</scope>
    <source>
        <strain evidence="3">JCM 19231</strain>
    </source>
</reference>
<accession>A0A0B8NWS8</accession>
<comment type="caution">
    <text evidence="2">The sequence shown here is derived from an EMBL/GenBank/DDBJ whole genome shotgun (WGS) entry which is preliminary data.</text>
</comment>
<reference evidence="2 3" key="1">
    <citation type="submission" date="2015-01" db="EMBL/GenBank/DDBJ databases">
        <title>Vibrio sp. C1 JCM 19231 whole genome shotgun sequence.</title>
        <authorList>
            <person name="Sawabe T."/>
            <person name="Meirelles P."/>
            <person name="Feng G."/>
            <person name="Sayaka M."/>
            <person name="Hattori M."/>
            <person name="Ohkuma M."/>
        </authorList>
    </citation>
    <scope>NUCLEOTIDE SEQUENCE [LARGE SCALE GENOMIC DNA]</scope>
    <source>
        <strain evidence="3">JCM 19231</strain>
    </source>
</reference>
<protein>
    <submittedName>
        <fullName evidence="2">Uncharacterized protein</fullName>
    </submittedName>
</protein>
<sequence length="41" mass="5023">MYNQQMMESEVRDSVEKQKQVEAGDTLDFDHFLENYFDYLK</sequence>
<evidence type="ECO:0000313" key="2">
    <source>
        <dbReference type="EMBL" id="GAM55199.1"/>
    </source>
</evidence>
<organism evidence="2 3">
    <name type="scientific">Vibrio ishigakensis</name>
    <dbReference type="NCBI Taxonomy" id="1481914"/>
    <lineage>
        <taxon>Bacteria</taxon>
        <taxon>Pseudomonadati</taxon>
        <taxon>Pseudomonadota</taxon>
        <taxon>Gammaproteobacteria</taxon>
        <taxon>Vibrionales</taxon>
        <taxon>Vibrionaceae</taxon>
        <taxon>Vibrio</taxon>
    </lineage>
</organism>
<proteinExistence type="predicted"/>
<name>A0A0B8NWS8_9VIBR</name>
<feature type="region of interest" description="Disordered" evidence="1">
    <location>
        <begin position="1"/>
        <end position="20"/>
    </location>
</feature>
<gene>
    <name evidence="2" type="ORF">JCM19231_472</name>
</gene>
<keyword evidence="3" id="KW-1185">Reference proteome</keyword>
<feature type="compositionally biased region" description="Basic and acidic residues" evidence="1">
    <location>
        <begin position="9"/>
        <end position="20"/>
    </location>
</feature>
<dbReference type="EMBL" id="BBRZ01000011">
    <property type="protein sequence ID" value="GAM55199.1"/>
    <property type="molecule type" value="Genomic_DNA"/>
</dbReference>
<dbReference type="Proteomes" id="UP000031671">
    <property type="component" value="Unassembled WGS sequence"/>
</dbReference>